<gene>
    <name evidence="3" type="ORF">DW243_18925</name>
    <name evidence="2" type="ORF">DW812_18865</name>
</gene>
<protein>
    <submittedName>
        <fullName evidence="3">Uncharacterized protein</fullName>
    </submittedName>
</protein>
<keyword evidence="1" id="KW-0812">Transmembrane</keyword>
<sequence>MDKEVKIFFIIIFICMIVISIISVGLILKRRKVLVIVGLVILTVELIVAIIPCVLDYGNALNNRYEVTSGIALNNSKSSKVPWRTAEILEDTSGRKITLMFFSEKINKGDYLVVKYLKHLKFGILMEKTDGKND</sequence>
<evidence type="ECO:0000313" key="5">
    <source>
        <dbReference type="Proteomes" id="UP000284472"/>
    </source>
</evidence>
<comment type="caution">
    <text evidence="3">The sequence shown here is derived from an EMBL/GenBank/DDBJ whole genome shotgun (WGS) entry which is preliminary data.</text>
</comment>
<name>A0A414UQF4_MEDGN</name>
<dbReference type="Proteomes" id="UP000284472">
    <property type="component" value="Unassembled WGS sequence"/>
</dbReference>
<organism evidence="3 4">
    <name type="scientific">Mediterraneibacter gnavus</name>
    <name type="common">Ruminococcus gnavus</name>
    <dbReference type="NCBI Taxonomy" id="33038"/>
    <lineage>
        <taxon>Bacteria</taxon>
        <taxon>Bacillati</taxon>
        <taxon>Bacillota</taxon>
        <taxon>Clostridia</taxon>
        <taxon>Lachnospirales</taxon>
        <taxon>Lachnospiraceae</taxon>
        <taxon>Mediterraneibacter</taxon>
    </lineage>
</organism>
<keyword evidence="1" id="KW-1133">Transmembrane helix</keyword>
<evidence type="ECO:0000313" key="4">
    <source>
        <dbReference type="Proteomes" id="UP000283981"/>
    </source>
</evidence>
<dbReference type="EMBL" id="QRIS01000103">
    <property type="protein sequence ID" value="RHG76438.1"/>
    <property type="molecule type" value="Genomic_DNA"/>
</dbReference>
<dbReference type="EMBL" id="QSIR01000080">
    <property type="protein sequence ID" value="RHC98230.1"/>
    <property type="molecule type" value="Genomic_DNA"/>
</dbReference>
<reference evidence="4 5" key="1">
    <citation type="submission" date="2018-08" db="EMBL/GenBank/DDBJ databases">
        <title>A genome reference for cultivated species of the human gut microbiota.</title>
        <authorList>
            <person name="Zou Y."/>
            <person name="Xue W."/>
            <person name="Luo G."/>
        </authorList>
    </citation>
    <scope>NUCLEOTIDE SEQUENCE [LARGE SCALE GENOMIC DNA]</scope>
    <source>
        <strain evidence="3 4">AM21-18</strain>
        <strain evidence="2 5">AM32-6</strain>
    </source>
</reference>
<feature type="transmembrane region" description="Helical" evidence="1">
    <location>
        <begin position="34"/>
        <end position="55"/>
    </location>
</feature>
<dbReference type="RefSeq" id="WP_071144080.1">
    <property type="nucleotide sequence ID" value="NZ_BAABXJ010000001.1"/>
</dbReference>
<feature type="transmembrane region" description="Helical" evidence="1">
    <location>
        <begin position="7"/>
        <end position="28"/>
    </location>
</feature>
<proteinExistence type="predicted"/>
<evidence type="ECO:0000313" key="2">
    <source>
        <dbReference type="EMBL" id="RHC98230.1"/>
    </source>
</evidence>
<keyword evidence="1" id="KW-0472">Membrane</keyword>
<accession>A0A414UQF4</accession>
<evidence type="ECO:0000256" key="1">
    <source>
        <dbReference type="SAM" id="Phobius"/>
    </source>
</evidence>
<evidence type="ECO:0000313" key="3">
    <source>
        <dbReference type="EMBL" id="RHG76438.1"/>
    </source>
</evidence>
<dbReference type="AlphaFoldDB" id="A0A414UQF4"/>
<dbReference type="Proteomes" id="UP000283981">
    <property type="component" value="Unassembled WGS sequence"/>
</dbReference>